<evidence type="ECO:0000256" key="8">
    <source>
        <dbReference type="ARBA" id="ARBA00025046"/>
    </source>
</evidence>
<comment type="similarity">
    <text evidence="3">Belongs to the class II aldolase/RraA-like family.</text>
</comment>
<dbReference type="Proteomes" id="UP000199225">
    <property type="component" value="Unassembled WGS sequence"/>
</dbReference>
<dbReference type="GO" id="GO:0008948">
    <property type="term" value="F:oxaloacetate decarboxylase activity"/>
    <property type="evidence" value="ECO:0007669"/>
    <property type="project" value="UniProtKB-EC"/>
</dbReference>
<dbReference type="Pfam" id="PF03737">
    <property type="entry name" value="RraA-like"/>
    <property type="match status" value="1"/>
</dbReference>
<keyword evidence="13" id="KW-0479">Metal-binding</keyword>
<dbReference type="Gene3D" id="3.50.30.40">
    <property type="entry name" value="Ribonuclease E inhibitor RraA/RraA-like"/>
    <property type="match status" value="1"/>
</dbReference>
<dbReference type="CDD" id="cd16841">
    <property type="entry name" value="RraA_family"/>
    <property type="match status" value="1"/>
</dbReference>
<proteinExistence type="inferred from homology"/>
<comment type="subunit">
    <text evidence="4">Homotrimer.</text>
</comment>
<dbReference type="InterPro" id="IPR005493">
    <property type="entry name" value="RraA/RraA-like"/>
</dbReference>
<evidence type="ECO:0000256" key="12">
    <source>
        <dbReference type="ARBA" id="ARBA00047973"/>
    </source>
</evidence>
<evidence type="ECO:0000256" key="6">
    <source>
        <dbReference type="ARBA" id="ARBA00012947"/>
    </source>
</evidence>
<dbReference type="InterPro" id="IPR036704">
    <property type="entry name" value="RraA/RraA-like_sf"/>
</dbReference>
<dbReference type="EC" id="4.1.1.112" evidence="6"/>
<name>A0A1G8SD61_9BACI</name>
<comment type="cofactor">
    <cofactor evidence="2">
        <name>a divalent metal cation</name>
        <dbReference type="ChEBI" id="CHEBI:60240"/>
    </cofactor>
</comment>
<comment type="catalytic activity">
    <reaction evidence="12">
        <text>oxaloacetate + H(+) = pyruvate + CO2</text>
        <dbReference type="Rhea" id="RHEA:15641"/>
        <dbReference type="ChEBI" id="CHEBI:15361"/>
        <dbReference type="ChEBI" id="CHEBI:15378"/>
        <dbReference type="ChEBI" id="CHEBI:16452"/>
        <dbReference type="ChEBI" id="CHEBI:16526"/>
        <dbReference type="EC" id="4.1.1.112"/>
    </reaction>
</comment>
<dbReference type="GO" id="GO:0046872">
    <property type="term" value="F:metal ion binding"/>
    <property type="evidence" value="ECO:0007669"/>
    <property type="project" value="UniProtKB-KW"/>
</dbReference>
<evidence type="ECO:0000256" key="10">
    <source>
        <dbReference type="ARBA" id="ARBA00030169"/>
    </source>
</evidence>
<evidence type="ECO:0000313" key="14">
    <source>
        <dbReference type="EMBL" id="SDJ27111.1"/>
    </source>
</evidence>
<sequence>MDILKEFEQMPATCASDATKGLNNLNPSIKPLFQNHNIVGRAFPVKITAGDNLGILRAIKEASPGDILVVDGKGETYRAIAGDFVIGMMKMMNLGGFVVDGAVRDAEDIKDLDFPVFCKGTTAAASNKAEPGEVNVPISCGGVPVHPGDIIIGDADGVVVVPKDQEEEVLEKAKQKLDKDAARDEKVKTPEDVIAYIDSVLKKYKNHDE</sequence>
<dbReference type="PANTHER" id="PTHR33254:SF4">
    <property type="entry name" value="4-HYDROXY-4-METHYL-2-OXOGLUTARATE ALDOLASE 3-RELATED"/>
    <property type="match status" value="1"/>
</dbReference>
<dbReference type="PANTHER" id="PTHR33254">
    <property type="entry name" value="4-HYDROXY-4-METHYL-2-OXOGLUTARATE ALDOLASE 3-RELATED"/>
    <property type="match status" value="1"/>
</dbReference>
<dbReference type="OrthoDB" id="9784786at2"/>
<keyword evidence="13" id="KW-0460">Magnesium</keyword>
<evidence type="ECO:0000256" key="4">
    <source>
        <dbReference type="ARBA" id="ARBA00011233"/>
    </source>
</evidence>
<feature type="binding site" evidence="13">
    <location>
        <begin position="82"/>
        <end position="85"/>
    </location>
    <ligand>
        <name>substrate</name>
    </ligand>
</feature>
<dbReference type="RefSeq" id="WP_093193142.1">
    <property type="nucleotide sequence ID" value="NZ_FNEV01000003.1"/>
</dbReference>
<reference evidence="15" key="1">
    <citation type="submission" date="2016-10" db="EMBL/GenBank/DDBJ databases">
        <authorList>
            <person name="Varghese N."/>
            <person name="Submissions S."/>
        </authorList>
    </citation>
    <scope>NUCLEOTIDE SEQUENCE [LARGE SCALE GENOMIC DNA]</scope>
    <source>
        <strain evidence="15">DSM 4771</strain>
    </source>
</reference>
<dbReference type="STRING" id="86666.SAMN04490247_1390"/>
<dbReference type="EC" id="4.1.3.17" evidence="5"/>
<accession>A0A1G8SD61</accession>
<dbReference type="AlphaFoldDB" id="A0A1G8SD61"/>
<evidence type="ECO:0000256" key="2">
    <source>
        <dbReference type="ARBA" id="ARBA00001968"/>
    </source>
</evidence>
<comment type="cofactor">
    <cofactor evidence="13">
        <name>Mg(2+)</name>
        <dbReference type="ChEBI" id="CHEBI:18420"/>
    </cofactor>
</comment>
<comment type="catalytic activity">
    <reaction evidence="1">
        <text>4-hydroxy-4-methyl-2-oxoglutarate = 2 pyruvate</text>
        <dbReference type="Rhea" id="RHEA:22748"/>
        <dbReference type="ChEBI" id="CHEBI:15361"/>
        <dbReference type="ChEBI" id="CHEBI:58276"/>
        <dbReference type="EC" id="4.1.3.17"/>
    </reaction>
</comment>
<gene>
    <name evidence="14" type="ORF">SAMN04490247_1390</name>
</gene>
<evidence type="ECO:0000313" key="15">
    <source>
        <dbReference type="Proteomes" id="UP000199225"/>
    </source>
</evidence>
<evidence type="ECO:0000256" key="11">
    <source>
        <dbReference type="ARBA" id="ARBA00032305"/>
    </source>
</evidence>
<dbReference type="GO" id="GO:0047443">
    <property type="term" value="F:4-hydroxy-4-methyl-2-oxoglutarate aldolase activity"/>
    <property type="evidence" value="ECO:0007669"/>
    <property type="project" value="UniProtKB-EC"/>
</dbReference>
<dbReference type="SUPFAM" id="SSF89562">
    <property type="entry name" value="RraA-like"/>
    <property type="match status" value="1"/>
</dbReference>
<evidence type="ECO:0000256" key="7">
    <source>
        <dbReference type="ARBA" id="ARBA00016549"/>
    </source>
</evidence>
<evidence type="ECO:0000256" key="1">
    <source>
        <dbReference type="ARBA" id="ARBA00001342"/>
    </source>
</evidence>
<evidence type="ECO:0000256" key="13">
    <source>
        <dbReference type="PIRSR" id="PIRSR605493-1"/>
    </source>
</evidence>
<feature type="binding site" evidence="13">
    <location>
        <position position="105"/>
    </location>
    <ligand>
        <name>Mg(2+)</name>
        <dbReference type="ChEBI" id="CHEBI:18420"/>
    </ligand>
</feature>
<organism evidence="14 15">
    <name type="scientific">Salimicrobium halophilum</name>
    <dbReference type="NCBI Taxonomy" id="86666"/>
    <lineage>
        <taxon>Bacteria</taxon>
        <taxon>Bacillati</taxon>
        <taxon>Bacillota</taxon>
        <taxon>Bacilli</taxon>
        <taxon>Bacillales</taxon>
        <taxon>Bacillaceae</taxon>
        <taxon>Salimicrobium</taxon>
    </lineage>
</organism>
<dbReference type="EMBL" id="FNEV01000003">
    <property type="protein sequence ID" value="SDJ27111.1"/>
    <property type="molecule type" value="Genomic_DNA"/>
</dbReference>
<keyword evidence="15" id="KW-1185">Reference proteome</keyword>
<evidence type="ECO:0000256" key="3">
    <source>
        <dbReference type="ARBA" id="ARBA00008621"/>
    </source>
</evidence>
<protein>
    <recommendedName>
        <fullName evidence="7">Putative 4-hydroxy-4-methyl-2-oxoglutarate aldolase</fullName>
        <ecNumber evidence="6">4.1.1.112</ecNumber>
        <ecNumber evidence="5">4.1.3.17</ecNumber>
    </recommendedName>
    <alternativeName>
        <fullName evidence="11">Oxaloacetate decarboxylase</fullName>
    </alternativeName>
    <alternativeName>
        <fullName evidence="9">Regulator of ribonuclease activity homolog</fullName>
    </alternativeName>
    <alternativeName>
        <fullName evidence="10">RraA-like protein</fullName>
    </alternativeName>
</protein>
<feature type="binding site" evidence="13">
    <location>
        <position position="104"/>
    </location>
    <ligand>
        <name>substrate</name>
    </ligand>
</feature>
<comment type="function">
    <text evidence="8">Catalyzes the aldol cleavage of 4-hydroxy-4-methyl-2-oxoglutarate (HMG) into 2 molecules of pyruvate. Also contains a secondary oxaloacetate (OAA) decarboxylase activity due to the common pyruvate enolate transition state formed following C-C bond cleavage in the retro-aldol and decarboxylation reactions.</text>
</comment>
<evidence type="ECO:0000256" key="5">
    <source>
        <dbReference type="ARBA" id="ARBA00012213"/>
    </source>
</evidence>
<evidence type="ECO:0000256" key="9">
    <source>
        <dbReference type="ARBA" id="ARBA00029596"/>
    </source>
</evidence>